<dbReference type="EMBL" id="JACCFW010000003">
    <property type="protein sequence ID" value="NYJ76520.1"/>
    <property type="molecule type" value="Genomic_DNA"/>
</dbReference>
<reference evidence="1 2" key="1">
    <citation type="submission" date="2020-07" db="EMBL/GenBank/DDBJ databases">
        <title>Sequencing the genomes of 1000 actinobacteria strains.</title>
        <authorList>
            <person name="Klenk H.-P."/>
        </authorList>
    </citation>
    <scope>NUCLEOTIDE SEQUENCE [LARGE SCALE GENOMIC DNA]</scope>
    <source>
        <strain evidence="1 2">DSM 29531</strain>
    </source>
</reference>
<keyword evidence="2" id="KW-1185">Reference proteome</keyword>
<comment type="caution">
    <text evidence="1">The sequence shown here is derived from an EMBL/GenBank/DDBJ whole genome shotgun (WGS) entry which is preliminary data.</text>
</comment>
<proteinExistence type="predicted"/>
<evidence type="ECO:0000313" key="2">
    <source>
        <dbReference type="Proteomes" id="UP000571817"/>
    </source>
</evidence>
<organism evidence="1 2">
    <name type="scientific">Allobranchiibius huperziae</name>
    <dbReference type="NCBI Taxonomy" id="1874116"/>
    <lineage>
        <taxon>Bacteria</taxon>
        <taxon>Bacillati</taxon>
        <taxon>Actinomycetota</taxon>
        <taxon>Actinomycetes</taxon>
        <taxon>Micrococcales</taxon>
        <taxon>Dermacoccaceae</taxon>
        <taxon>Allobranchiibius</taxon>
    </lineage>
</organism>
<evidence type="ECO:0000313" key="1">
    <source>
        <dbReference type="EMBL" id="NYJ76520.1"/>
    </source>
</evidence>
<name>A0A853DPL8_9MICO</name>
<accession>A0A853DPL8</accession>
<sequence>MGWAIGFAWMGAALPSRGEEGGTLTALAVGALLAVDLRQEQQRQQLRCGS</sequence>
<protein>
    <submittedName>
        <fullName evidence="1">Uncharacterized protein</fullName>
    </submittedName>
</protein>
<dbReference type="Proteomes" id="UP000571817">
    <property type="component" value="Unassembled WGS sequence"/>
</dbReference>
<dbReference type="AlphaFoldDB" id="A0A853DPL8"/>
<gene>
    <name evidence="1" type="ORF">HNR15_003538</name>
</gene>